<dbReference type="SUPFAM" id="SSF46785">
    <property type="entry name" value="Winged helix' DNA-binding domain"/>
    <property type="match status" value="1"/>
</dbReference>
<dbReference type="PANTHER" id="PTHR39515">
    <property type="entry name" value="CONSERVED PROTEIN"/>
    <property type="match status" value="1"/>
</dbReference>
<evidence type="ECO:0000259" key="1">
    <source>
        <dbReference type="PROSITE" id="PS50995"/>
    </source>
</evidence>
<evidence type="ECO:0000313" key="3">
    <source>
        <dbReference type="Proteomes" id="UP000380867"/>
    </source>
</evidence>
<reference evidence="2" key="1">
    <citation type="submission" date="2019-09" db="EMBL/GenBank/DDBJ databases">
        <authorList>
            <person name="Li J."/>
        </authorList>
    </citation>
    <scope>NUCLEOTIDE SEQUENCE [LARGE SCALE GENOMIC DNA]</scope>
    <source>
        <strain evidence="2">JCM 14732</strain>
    </source>
</reference>
<dbReference type="InterPro" id="IPR036390">
    <property type="entry name" value="WH_DNA-bd_sf"/>
</dbReference>
<organism evidence="2 3">
    <name type="scientific">Aeromicrobium ginsengisoli</name>
    <dbReference type="NCBI Taxonomy" id="363867"/>
    <lineage>
        <taxon>Bacteria</taxon>
        <taxon>Bacillati</taxon>
        <taxon>Actinomycetota</taxon>
        <taxon>Actinomycetes</taxon>
        <taxon>Propionibacteriales</taxon>
        <taxon>Nocardioidaceae</taxon>
        <taxon>Aeromicrobium</taxon>
    </lineage>
</organism>
<accession>A0A5M4FKS5</accession>
<dbReference type="InterPro" id="IPR052526">
    <property type="entry name" value="HTH-type_Bedaq_tolerance"/>
</dbReference>
<name>A0A5M4FKS5_9ACTN</name>
<keyword evidence="3" id="KW-1185">Reference proteome</keyword>
<dbReference type="PROSITE" id="PS50995">
    <property type="entry name" value="HTH_MARR_2"/>
    <property type="match status" value="1"/>
</dbReference>
<dbReference type="InterPro" id="IPR000835">
    <property type="entry name" value="HTH_MarR-typ"/>
</dbReference>
<dbReference type="SMART" id="SM00347">
    <property type="entry name" value="HTH_MARR"/>
    <property type="match status" value="1"/>
</dbReference>
<feature type="domain" description="HTH marR-type" evidence="1">
    <location>
        <begin position="13"/>
        <end position="141"/>
    </location>
</feature>
<dbReference type="RefSeq" id="WP_149688396.1">
    <property type="nucleotide sequence ID" value="NZ_SDPQ02000001.1"/>
</dbReference>
<dbReference type="InterPro" id="IPR011991">
    <property type="entry name" value="ArsR-like_HTH"/>
</dbReference>
<dbReference type="PANTHER" id="PTHR39515:SF2">
    <property type="entry name" value="HTH-TYPE TRANSCRIPTIONAL REGULATOR RV0880"/>
    <property type="match status" value="1"/>
</dbReference>
<dbReference type="Gene3D" id="1.10.10.10">
    <property type="entry name" value="Winged helix-like DNA-binding domain superfamily/Winged helix DNA-binding domain"/>
    <property type="match status" value="1"/>
</dbReference>
<evidence type="ECO:0000313" key="2">
    <source>
        <dbReference type="EMBL" id="KAA1400303.1"/>
    </source>
</evidence>
<dbReference type="Pfam" id="PF01047">
    <property type="entry name" value="MarR"/>
    <property type="match status" value="1"/>
</dbReference>
<dbReference type="InterPro" id="IPR036388">
    <property type="entry name" value="WH-like_DNA-bd_sf"/>
</dbReference>
<sequence length="147" mass="16119">MQTQPSDAATTAEDAFMQLMLAMGRRFRSRIDGDTVDPSQASLLYALKCHGSMRLGDLAEVMQLDASTVSRHVQQLGDRGFIEREPDPVDGRARIIALSPAGAASLKKSFDQRRAFLTAALADWDDADRERLRHDLTRLTASLGATS</sequence>
<proteinExistence type="predicted"/>
<dbReference type="AlphaFoldDB" id="A0A5M4FKS5"/>
<protein>
    <submittedName>
        <fullName evidence="2">MarR family transcriptional regulator</fullName>
    </submittedName>
</protein>
<dbReference type="OrthoDB" id="3778086at2"/>
<comment type="caution">
    <text evidence="2">The sequence shown here is derived from an EMBL/GenBank/DDBJ whole genome shotgun (WGS) entry which is preliminary data.</text>
</comment>
<dbReference type="Proteomes" id="UP000380867">
    <property type="component" value="Unassembled WGS sequence"/>
</dbReference>
<dbReference type="EMBL" id="SDPQ02000001">
    <property type="protein sequence ID" value="KAA1400303.1"/>
    <property type="molecule type" value="Genomic_DNA"/>
</dbReference>
<dbReference type="CDD" id="cd00090">
    <property type="entry name" value="HTH_ARSR"/>
    <property type="match status" value="1"/>
</dbReference>
<gene>
    <name evidence="2" type="ORF">ESP70_006135</name>
</gene>
<dbReference type="GO" id="GO:0003700">
    <property type="term" value="F:DNA-binding transcription factor activity"/>
    <property type="evidence" value="ECO:0007669"/>
    <property type="project" value="InterPro"/>
</dbReference>